<dbReference type="OrthoDB" id="65569at2759"/>
<evidence type="ECO:0000256" key="2">
    <source>
        <dbReference type="ARBA" id="ARBA00011738"/>
    </source>
</evidence>
<evidence type="ECO:0000256" key="9">
    <source>
        <dbReference type="RuleBase" id="RU004468"/>
    </source>
</evidence>
<organism evidence="11 12">
    <name type="scientific">Pieris macdunnoughi</name>
    <dbReference type="NCBI Taxonomy" id="345717"/>
    <lineage>
        <taxon>Eukaryota</taxon>
        <taxon>Metazoa</taxon>
        <taxon>Ecdysozoa</taxon>
        <taxon>Arthropoda</taxon>
        <taxon>Hexapoda</taxon>
        <taxon>Insecta</taxon>
        <taxon>Pterygota</taxon>
        <taxon>Neoptera</taxon>
        <taxon>Endopterygota</taxon>
        <taxon>Lepidoptera</taxon>
        <taxon>Glossata</taxon>
        <taxon>Ditrysia</taxon>
        <taxon>Papilionoidea</taxon>
        <taxon>Pieridae</taxon>
        <taxon>Pierinae</taxon>
        <taxon>Pieris</taxon>
    </lineage>
</organism>
<evidence type="ECO:0000313" key="12">
    <source>
        <dbReference type="Proteomes" id="UP000663880"/>
    </source>
</evidence>
<dbReference type="InterPro" id="IPR033132">
    <property type="entry name" value="GH_1_N_CS"/>
</dbReference>
<dbReference type="Proteomes" id="UP000663880">
    <property type="component" value="Unassembled WGS sequence"/>
</dbReference>
<gene>
    <name evidence="11" type="ORF">PMACD_LOCUS4199</name>
</gene>
<keyword evidence="12" id="KW-1185">Reference proteome</keyword>
<feature type="active site" description="Nucleophile" evidence="7">
    <location>
        <position position="402"/>
    </location>
</feature>
<dbReference type="PROSITE" id="PS00572">
    <property type="entry name" value="GLYCOSYL_HYDROL_F1_1"/>
    <property type="match status" value="1"/>
</dbReference>
<feature type="signal peptide" evidence="10">
    <location>
        <begin position="1"/>
        <end position="23"/>
    </location>
</feature>
<evidence type="ECO:0000256" key="10">
    <source>
        <dbReference type="SAM" id="SignalP"/>
    </source>
</evidence>
<name>A0A821Q478_9NEOP</name>
<evidence type="ECO:0000256" key="8">
    <source>
        <dbReference type="RuleBase" id="RU003690"/>
    </source>
</evidence>
<keyword evidence="4 9" id="KW-0378">Hydrolase</keyword>
<proteinExistence type="inferred from homology"/>
<evidence type="ECO:0000256" key="7">
    <source>
        <dbReference type="PROSITE-ProRule" id="PRU10055"/>
    </source>
</evidence>
<sequence length="509" mass="59271">MSRLSIFLLTFCIAAAQSKRSEGHEVRKFPEGFLFGTATASYQVEGAWNIDGKSENIWDHLTHTKPCEILDCSNGDIADDSYHLYKRDVEMMRELGLDYYRFSLSWTRILPNSFPDVINQAGIDYYNNLINELLKHNIEPMITLYHWDLPQKLQTLGGWANPHIVNWFADFARVAFDHFGDRVKYWITINEPFQICNDGYGDTAKAPMVNMKGVAEYMCSKNLLMAHATAYHIYDKEYRDKWNGIVFIGYSAQWYEPESEEHEQAANDANDFMWAQYVHPIFSETGGYPQVMKERISAKSAQQGYPRSRLIDFTPEEIEFVKGSADAFGLNHYTTRMVYRNESADTMFDSPSFFDDISAVQYTLPEWQIGESQKVYSVPWGFYNLLTAIREKYGNPPIYITENGFATRPGLKDDHRVLYYREYLSAMLDAMEEGSDVRAYTAWSLLDNFEWKYGYTERFGLYEVDYNSPERTRTPRKSAYVYKEILRTRSLDHHYEPDMSAPLTIDEGH</sequence>
<evidence type="ECO:0000256" key="3">
    <source>
        <dbReference type="ARBA" id="ARBA00012744"/>
    </source>
</evidence>
<comment type="caution">
    <text evidence="11">The sequence shown here is derived from an EMBL/GenBank/DDBJ whole genome shotgun (WGS) entry which is preliminary data.</text>
</comment>
<dbReference type="PANTHER" id="PTHR10353:SF36">
    <property type="entry name" value="LP05116P"/>
    <property type="match status" value="1"/>
</dbReference>
<keyword evidence="6 9" id="KW-0326">Glycosidase</keyword>
<dbReference type="InterPro" id="IPR001360">
    <property type="entry name" value="Glyco_hydro_1"/>
</dbReference>
<dbReference type="GO" id="GO:0008422">
    <property type="term" value="F:beta-glucosidase activity"/>
    <property type="evidence" value="ECO:0007669"/>
    <property type="project" value="TreeGrafter"/>
</dbReference>
<dbReference type="PRINTS" id="PR00131">
    <property type="entry name" value="GLHYDRLASE1"/>
</dbReference>
<keyword evidence="10" id="KW-0732">Signal</keyword>
<dbReference type="EMBL" id="CAJOBZ010000007">
    <property type="protein sequence ID" value="CAF4813764.1"/>
    <property type="molecule type" value="Genomic_DNA"/>
</dbReference>
<dbReference type="Pfam" id="PF00232">
    <property type="entry name" value="Glyco_hydro_1"/>
    <property type="match status" value="1"/>
</dbReference>
<dbReference type="Gene3D" id="3.20.20.80">
    <property type="entry name" value="Glycosidases"/>
    <property type="match status" value="1"/>
</dbReference>
<dbReference type="EC" id="3.2.1.21" evidence="3"/>
<dbReference type="AlphaFoldDB" id="A0A821Q478"/>
<dbReference type="FunFam" id="3.20.20.80:FF:000013">
    <property type="entry name" value="lactase-phlorizin hydrolase"/>
    <property type="match status" value="1"/>
</dbReference>
<reference evidence="11" key="1">
    <citation type="submission" date="2021-02" db="EMBL/GenBank/DDBJ databases">
        <authorList>
            <person name="Steward A R."/>
        </authorList>
    </citation>
    <scope>NUCLEOTIDE SEQUENCE</scope>
</reference>
<accession>A0A821Q478</accession>
<dbReference type="InterPro" id="IPR017853">
    <property type="entry name" value="GH"/>
</dbReference>
<comment type="subunit">
    <text evidence="2">Homodimer.</text>
</comment>
<dbReference type="GO" id="GO:0005975">
    <property type="term" value="P:carbohydrate metabolic process"/>
    <property type="evidence" value="ECO:0007669"/>
    <property type="project" value="InterPro"/>
</dbReference>
<protein>
    <recommendedName>
        <fullName evidence="3">beta-glucosidase</fullName>
        <ecNumber evidence="3">3.2.1.21</ecNumber>
    </recommendedName>
</protein>
<dbReference type="SUPFAM" id="SSF51445">
    <property type="entry name" value="(Trans)glycosidases"/>
    <property type="match status" value="1"/>
</dbReference>
<evidence type="ECO:0000256" key="4">
    <source>
        <dbReference type="ARBA" id="ARBA00022801"/>
    </source>
</evidence>
<dbReference type="PROSITE" id="PS00653">
    <property type="entry name" value="GLYCOSYL_HYDROL_F1_2"/>
    <property type="match status" value="1"/>
</dbReference>
<comment type="similarity">
    <text evidence="1 8">Belongs to the glycosyl hydrolase 1 family.</text>
</comment>
<evidence type="ECO:0000256" key="5">
    <source>
        <dbReference type="ARBA" id="ARBA00023180"/>
    </source>
</evidence>
<dbReference type="PANTHER" id="PTHR10353">
    <property type="entry name" value="GLYCOSYL HYDROLASE"/>
    <property type="match status" value="1"/>
</dbReference>
<evidence type="ECO:0000313" key="11">
    <source>
        <dbReference type="EMBL" id="CAF4813764.1"/>
    </source>
</evidence>
<feature type="chain" id="PRO_5032393196" description="beta-glucosidase" evidence="10">
    <location>
        <begin position="24"/>
        <end position="509"/>
    </location>
</feature>
<evidence type="ECO:0000256" key="6">
    <source>
        <dbReference type="ARBA" id="ARBA00023295"/>
    </source>
</evidence>
<evidence type="ECO:0000256" key="1">
    <source>
        <dbReference type="ARBA" id="ARBA00010838"/>
    </source>
</evidence>
<dbReference type="InterPro" id="IPR018120">
    <property type="entry name" value="Glyco_hydro_1_AS"/>
</dbReference>
<keyword evidence="5" id="KW-0325">Glycoprotein</keyword>